<sequence>MALFTNIARIQDGLLLCSDSDEEADYTKYQNYAKQLFQKLEAMEQKIDKFSIEESEFTYHYYIANGVCYLGFFKKNYPYRAVFAYLKELEEEFRRIYNQQEIEEANRSFTFIKFESVIRNLRQKYTDDSSLADKNIQQLSENLTDVQRIITKNIKEVLERGEKLETLNLASSKLSNESKVYAIKARNFKWRMWWKTYSPLIIIAAIVFLVLFIKFFIW</sequence>
<evidence type="ECO:0000256" key="11">
    <source>
        <dbReference type="ARBA" id="ARBA00023136"/>
    </source>
</evidence>
<dbReference type="GO" id="GO:0005484">
    <property type="term" value="F:SNAP receptor activity"/>
    <property type="evidence" value="ECO:0007669"/>
    <property type="project" value="InterPro"/>
</dbReference>
<dbReference type="SMART" id="SM01270">
    <property type="entry name" value="Longin"/>
    <property type="match status" value="1"/>
</dbReference>
<evidence type="ECO:0000259" key="16">
    <source>
        <dbReference type="PROSITE" id="PS50892"/>
    </source>
</evidence>
<dbReference type="SUPFAM" id="SSF58038">
    <property type="entry name" value="SNARE fusion complex"/>
    <property type="match status" value="1"/>
</dbReference>
<dbReference type="Gene3D" id="1.20.5.110">
    <property type="match status" value="1"/>
</dbReference>
<dbReference type="CDD" id="cd14824">
    <property type="entry name" value="Longin"/>
    <property type="match status" value="1"/>
</dbReference>
<feature type="domain" description="V-SNARE coiled-coil homology" evidence="16">
    <location>
        <begin position="135"/>
        <end position="195"/>
    </location>
</feature>
<dbReference type="InterPro" id="IPR044565">
    <property type="entry name" value="Sec22"/>
</dbReference>
<gene>
    <name evidence="17" type="ORF">M0811_04058</name>
</gene>
<dbReference type="PANTHER" id="PTHR45837">
    <property type="entry name" value="VESICLE-TRAFFICKING PROTEIN SEC22B"/>
    <property type="match status" value="1"/>
</dbReference>
<dbReference type="OMA" id="FIYWRFF"/>
<dbReference type="InterPro" id="IPR042855">
    <property type="entry name" value="V_SNARE_CC"/>
</dbReference>
<dbReference type="Pfam" id="PF13774">
    <property type="entry name" value="Longin"/>
    <property type="match status" value="1"/>
</dbReference>
<evidence type="ECO:0000256" key="1">
    <source>
        <dbReference type="ARBA" id="ARBA00004163"/>
    </source>
</evidence>
<accession>A0A9Q0LYH7</accession>
<evidence type="ECO:0000256" key="13">
    <source>
        <dbReference type="SAM" id="Coils"/>
    </source>
</evidence>
<comment type="caution">
    <text evidence="17">The sequence shown here is derived from an EMBL/GenBank/DDBJ whole genome shotgun (WGS) entry which is preliminary data.</text>
</comment>
<keyword evidence="18" id="KW-1185">Reference proteome</keyword>
<evidence type="ECO:0000256" key="5">
    <source>
        <dbReference type="ARBA" id="ARBA00022692"/>
    </source>
</evidence>
<feature type="coiled-coil region" evidence="13">
    <location>
        <begin position="26"/>
        <end position="53"/>
    </location>
</feature>
<evidence type="ECO:0000256" key="14">
    <source>
        <dbReference type="SAM" id="Phobius"/>
    </source>
</evidence>
<keyword evidence="8 14" id="KW-1133">Transmembrane helix</keyword>
<reference evidence="17" key="1">
    <citation type="submission" date="2022-10" db="EMBL/GenBank/DDBJ databases">
        <title>Novel sulphate-reducing endosymbionts in the free-living metamonad Anaeramoeba.</title>
        <authorList>
            <person name="Jerlstrom-Hultqvist J."/>
            <person name="Cepicka I."/>
            <person name="Gallot-Lavallee L."/>
            <person name="Salas-Leiva D."/>
            <person name="Curtis B.A."/>
            <person name="Zahonova K."/>
            <person name="Pipaliya S."/>
            <person name="Dacks J."/>
            <person name="Roger A.J."/>
        </authorList>
    </citation>
    <scope>NUCLEOTIDE SEQUENCE</scope>
    <source>
        <strain evidence="17">BMAN</strain>
    </source>
</reference>
<proteinExistence type="inferred from homology"/>
<keyword evidence="11 14" id="KW-0472">Membrane</keyword>
<evidence type="ECO:0000256" key="7">
    <source>
        <dbReference type="ARBA" id="ARBA00022927"/>
    </source>
</evidence>
<name>A0A9Q0LYH7_ANAIG</name>
<evidence type="ECO:0000256" key="8">
    <source>
        <dbReference type="ARBA" id="ARBA00022989"/>
    </source>
</evidence>
<dbReference type="SUPFAM" id="SSF64356">
    <property type="entry name" value="SNARE-like"/>
    <property type="match status" value="1"/>
</dbReference>
<keyword evidence="7" id="KW-0653">Protein transport</keyword>
<dbReference type="EMBL" id="JAPDFW010000022">
    <property type="protein sequence ID" value="KAJ5079748.1"/>
    <property type="molecule type" value="Genomic_DNA"/>
</dbReference>
<dbReference type="GO" id="GO:0000139">
    <property type="term" value="C:Golgi membrane"/>
    <property type="evidence" value="ECO:0007669"/>
    <property type="project" value="UniProtKB-SubCell"/>
</dbReference>
<keyword evidence="6" id="KW-0256">Endoplasmic reticulum</keyword>
<dbReference type="InterPro" id="IPR011012">
    <property type="entry name" value="Longin-like_dom_sf"/>
</dbReference>
<dbReference type="OrthoDB" id="1719357at2759"/>
<keyword evidence="4" id="KW-0813">Transport</keyword>
<dbReference type="Gene3D" id="3.30.450.50">
    <property type="entry name" value="Longin domain"/>
    <property type="match status" value="1"/>
</dbReference>
<evidence type="ECO:0000313" key="18">
    <source>
        <dbReference type="Proteomes" id="UP001149090"/>
    </source>
</evidence>
<dbReference type="GO" id="GO:0006890">
    <property type="term" value="P:retrograde vesicle-mediated transport, Golgi to endoplasmic reticulum"/>
    <property type="evidence" value="ECO:0007669"/>
    <property type="project" value="InterPro"/>
</dbReference>
<dbReference type="GO" id="GO:0005789">
    <property type="term" value="C:endoplasmic reticulum membrane"/>
    <property type="evidence" value="ECO:0007669"/>
    <property type="project" value="UniProtKB-SubCell"/>
</dbReference>
<evidence type="ECO:0000256" key="9">
    <source>
        <dbReference type="ARBA" id="ARBA00023034"/>
    </source>
</evidence>
<feature type="transmembrane region" description="Helical" evidence="14">
    <location>
        <begin position="196"/>
        <end position="217"/>
    </location>
</feature>
<evidence type="ECO:0000256" key="4">
    <source>
        <dbReference type="ARBA" id="ARBA00022448"/>
    </source>
</evidence>
<organism evidence="17 18">
    <name type="scientific">Anaeramoeba ignava</name>
    <name type="common">Anaerobic marine amoeba</name>
    <dbReference type="NCBI Taxonomy" id="1746090"/>
    <lineage>
        <taxon>Eukaryota</taxon>
        <taxon>Metamonada</taxon>
        <taxon>Anaeramoebidae</taxon>
        <taxon>Anaeramoeba</taxon>
    </lineage>
</organism>
<dbReference type="PROSITE" id="PS50859">
    <property type="entry name" value="LONGIN"/>
    <property type="match status" value="1"/>
</dbReference>
<feature type="domain" description="Longin" evidence="15">
    <location>
        <begin position="6"/>
        <end position="118"/>
    </location>
</feature>
<dbReference type="AlphaFoldDB" id="A0A9Q0LYH7"/>
<comment type="similarity">
    <text evidence="3">Belongs to the synaptobrevin family.</text>
</comment>
<comment type="subcellular location">
    <subcellularLocation>
        <location evidence="1">Endoplasmic reticulum membrane</location>
        <topology evidence="1">Single-pass type IV membrane protein</topology>
    </subcellularLocation>
    <subcellularLocation>
        <location evidence="2">Golgi apparatus membrane</location>
    </subcellularLocation>
</comment>
<evidence type="ECO:0000259" key="15">
    <source>
        <dbReference type="PROSITE" id="PS50859"/>
    </source>
</evidence>
<dbReference type="GO" id="GO:0006888">
    <property type="term" value="P:endoplasmic reticulum to Golgi vesicle-mediated transport"/>
    <property type="evidence" value="ECO:0007669"/>
    <property type="project" value="InterPro"/>
</dbReference>
<protein>
    <submittedName>
        <fullName evidence="17">Vesicle-trafficking protein sec22b</fullName>
    </submittedName>
</protein>
<keyword evidence="9" id="KW-0333">Golgi apparatus</keyword>
<evidence type="ECO:0000256" key="6">
    <source>
        <dbReference type="ARBA" id="ARBA00022824"/>
    </source>
</evidence>
<dbReference type="PROSITE" id="PS50892">
    <property type="entry name" value="V_SNARE"/>
    <property type="match status" value="1"/>
</dbReference>
<keyword evidence="5 14" id="KW-0812">Transmembrane</keyword>
<evidence type="ECO:0000256" key="10">
    <source>
        <dbReference type="ARBA" id="ARBA00023054"/>
    </source>
</evidence>
<dbReference type="GO" id="GO:0015031">
    <property type="term" value="P:protein transport"/>
    <property type="evidence" value="ECO:0007669"/>
    <property type="project" value="UniProtKB-KW"/>
</dbReference>
<dbReference type="Proteomes" id="UP001149090">
    <property type="component" value="Unassembled WGS sequence"/>
</dbReference>
<evidence type="ECO:0000256" key="2">
    <source>
        <dbReference type="ARBA" id="ARBA00004394"/>
    </source>
</evidence>
<keyword evidence="10 12" id="KW-0175">Coiled coil</keyword>
<dbReference type="InterPro" id="IPR010908">
    <property type="entry name" value="Longin_dom"/>
</dbReference>
<evidence type="ECO:0000313" key="17">
    <source>
        <dbReference type="EMBL" id="KAJ5079748.1"/>
    </source>
</evidence>
<evidence type="ECO:0000256" key="3">
    <source>
        <dbReference type="ARBA" id="ARBA00008025"/>
    </source>
</evidence>
<evidence type="ECO:0000256" key="12">
    <source>
        <dbReference type="PROSITE-ProRule" id="PRU00290"/>
    </source>
</evidence>
<dbReference type="Pfam" id="PF00957">
    <property type="entry name" value="Synaptobrevin"/>
    <property type="match status" value="1"/>
</dbReference>